<feature type="region of interest" description="Disordered" evidence="1">
    <location>
        <begin position="161"/>
        <end position="187"/>
    </location>
</feature>
<organism evidence="2 3">
    <name type="scientific">Pisum sativum</name>
    <name type="common">Garden pea</name>
    <name type="synonym">Lathyrus oleraceus</name>
    <dbReference type="NCBI Taxonomy" id="3888"/>
    <lineage>
        <taxon>Eukaryota</taxon>
        <taxon>Viridiplantae</taxon>
        <taxon>Streptophyta</taxon>
        <taxon>Embryophyta</taxon>
        <taxon>Tracheophyta</taxon>
        <taxon>Spermatophyta</taxon>
        <taxon>Magnoliopsida</taxon>
        <taxon>eudicotyledons</taxon>
        <taxon>Gunneridae</taxon>
        <taxon>Pentapetalae</taxon>
        <taxon>rosids</taxon>
        <taxon>fabids</taxon>
        <taxon>Fabales</taxon>
        <taxon>Fabaceae</taxon>
        <taxon>Papilionoideae</taxon>
        <taxon>50 kb inversion clade</taxon>
        <taxon>NPAAA clade</taxon>
        <taxon>Hologalegina</taxon>
        <taxon>IRL clade</taxon>
        <taxon>Fabeae</taxon>
        <taxon>Lathyrus</taxon>
    </lineage>
</organism>
<dbReference type="Gramene" id="Psat03G0399100-T2">
    <property type="protein sequence ID" value="KAI5429209.1"/>
    <property type="gene ID" value="KIW84_033991"/>
</dbReference>
<dbReference type="Proteomes" id="UP001058974">
    <property type="component" value="Chromosome 3"/>
</dbReference>
<accession>A0A9D4XX90</accession>
<reference evidence="2 3" key="1">
    <citation type="journal article" date="2022" name="Nat. Genet.">
        <title>Improved pea reference genome and pan-genome highlight genomic features and evolutionary characteristics.</title>
        <authorList>
            <person name="Yang T."/>
            <person name="Liu R."/>
            <person name="Luo Y."/>
            <person name="Hu S."/>
            <person name="Wang D."/>
            <person name="Wang C."/>
            <person name="Pandey M.K."/>
            <person name="Ge S."/>
            <person name="Xu Q."/>
            <person name="Li N."/>
            <person name="Li G."/>
            <person name="Huang Y."/>
            <person name="Saxena R.K."/>
            <person name="Ji Y."/>
            <person name="Li M."/>
            <person name="Yan X."/>
            <person name="He Y."/>
            <person name="Liu Y."/>
            <person name="Wang X."/>
            <person name="Xiang C."/>
            <person name="Varshney R.K."/>
            <person name="Ding H."/>
            <person name="Gao S."/>
            <person name="Zong X."/>
        </authorList>
    </citation>
    <scope>NUCLEOTIDE SEQUENCE [LARGE SCALE GENOMIC DNA]</scope>
    <source>
        <strain evidence="2 3">cv. Zhongwan 6</strain>
    </source>
</reference>
<protein>
    <submittedName>
        <fullName evidence="2">Uncharacterized protein</fullName>
    </submittedName>
</protein>
<feature type="non-terminal residue" evidence="2">
    <location>
        <position position="1"/>
    </location>
</feature>
<feature type="compositionally biased region" description="Low complexity" evidence="1">
    <location>
        <begin position="162"/>
        <end position="185"/>
    </location>
</feature>
<comment type="caution">
    <text evidence="2">The sequence shown here is derived from an EMBL/GenBank/DDBJ whole genome shotgun (WGS) entry which is preliminary data.</text>
</comment>
<dbReference type="EMBL" id="JAMSHJ010000003">
    <property type="protein sequence ID" value="KAI5429209.1"/>
    <property type="molecule type" value="Genomic_DNA"/>
</dbReference>
<proteinExistence type="predicted"/>
<dbReference type="AlphaFoldDB" id="A0A9D4XX90"/>
<dbReference type="EMBL" id="JAMSHJ010000003">
    <property type="protein sequence ID" value="KAI5429208.1"/>
    <property type="molecule type" value="Genomic_DNA"/>
</dbReference>
<evidence type="ECO:0000313" key="3">
    <source>
        <dbReference type="Proteomes" id="UP001058974"/>
    </source>
</evidence>
<dbReference type="Gramene" id="Psat03G0399100-T1">
    <property type="protein sequence ID" value="KAI5429208.1"/>
    <property type="gene ID" value="KIW84_033991"/>
</dbReference>
<evidence type="ECO:0000313" key="2">
    <source>
        <dbReference type="EMBL" id="KAI5429208.1"/>
    </source>
</evidence>
<keyword evidence="3" id="KW-1185">Reference proteome</keyword>
<gene>
    <name evidence="2" type="ORF">KIW84_033991</name>
</gene>
<dbReference type="PANTHER" id="PTHR33257">
    <property type="entry name" value="OS05G0165500 PROTEIN"/>
    <property type="match status" value="1"/>
</dbReference>
<dbReference type="PANTHER" id="PTHR33257:SF58">
    <property type="entry name" value="REJ DOMAIN-CONTAINING PROTEIN"/>
    <property type="match status" value="1"/>
</dbReference>
<evidence type="ECO:0000256" key="1">
    <source>
        <dbReference type="SAM" id="MobiDB-lite"/>
    </source>
</evidence>
<sequence>LIKRYTCNNADFIEHDTQNHYLNINKNKLQISISHIFSHLTPFHTLTFIQSHSTSSNMFTSKSDQTQKTILQIKQDDKFFCRLLTKESSISNPSFRIALTVPFVWESQPGTPKHSLSQQSLPPLTPPPSYYSCKPLPVKTNFRSNLLLALFPKLNLKKTIKSSSSSFSPSNSSSSSSSSSSSNSSKVVPLRKIGTKKRFLSCGSSFDFRGEQEHVASPTSILCFGLPRSTSTKVNSGFLGFSKR</sequence>
<name>A0A9D4XX90_PEA</name>